<dbReference type="AlphaFoldDB" id="A0AA94L1K7"/>
<name>A0AA94L1K7_DESDE</name>
<sequence length="141" mass="15170">MRTQDSRAAAYRKGLIASVHIAAGDMGLDEDTYRNLLSSVTGRNSAGKCSVPQLKAVLAEMRNKGWQPRPRAGQSTAIPAALRPLHAKIAALCKSIERPLSYAEEIIKRQTRNSATLGTADRPQLTACVAALVCQQGREGE</sequence>
<protein>
    <recommendedName>
        <fullName evidence="3">Regulatory protein GemA</fullName>
    </recommendedName>
</protein>
<dbReference type="EMBL" id="FPIW01000008">
    <property type="protein sequence ID" value="SFW30274.1"/>
    <property type="molecule type" value="Genomic_DNA"/>
</dbReference>
<dbReference type="Pfam" id="PF06252">
    <property type="entry name" value="GemA"/>
    <property type="match status" value="1"/>
</dbReference>
<gene>
    <name evidence="1" type="ORF">SAMN02910291_00754</name>
</gene>
<accession>A0AA94L1K7</accession>
<dbReference type="InterPro" id="IPR009363">
    <property type="entry name" value="Phage_Mu_Gp16"/>
</dbReference>
<comment type="caution">
    <text evidence="1">The sequence shown here is derived from an EMBL/GenBank/DDBJ whole genome shotgun (WGS) entry which is preliminary data.</text>
</comment>
<dbReference type="Proteomes" id="UP000182680">
    <property type="component" value="Unassembled WGS sequence"/>
</dbReference>
<evidence type="ECO:0008006" key="3">
    <source>
        <dbReference type="Google" id="ProtNLM"/>
    </source>
</evidence>
<evidence type="ECO:0000313" key="2">
    <source>
        <dbReference type="Proteomes" id="UP000182680"/>
    </source>
</evidence>
<reference evidence="2" key="1">
    <citation type="submission" date="2016-11" db="EMBL/GenBank/DDBJ databases">
        <authorList>
            <person name="Jaros S."/>
            <person name="Januszkiewicz K."/>
            <person name="Wedrychowicz H."/>
        </authorList>
    </citation>
    <scope>NUCLEOTIDE SEQUENCE [LARGE SCALE GENOMIC DNA]</scope>
    <source>
        <strain evidence="2">DSM 7057</strain>
    </source>
</reference>
<organism evidence="1 2">
    <name type="scientific">Desulfovibrio desulfuricans</name>
    <dbReference type="NCBI Taxonomy" id="876"/>
    <lineage>
        <taxon>Bacteria</taxon>
        <taxon>Pseudomonadati</taxon>
        <taxon>Thermodesulfobacteriota</taxon>
        <taxon>Desulfovibrionia</taxon>
        <taxon>Desulfovibrionales</taxon>
        <taxon>Desulfovibrionaceae</taxon>
        <taxon>Desulfovibrio</taxon>
    </lineage>
</organism>
<dbReference type="RefSeq" id="WP_072311422.1">
    <property type="nucleotide sequence ID" value="NZ_FPIW01000008.1"/>
</dbReference>
<proteinExistence type="predicted"/>
<evidence type="ECO:0000313" key="1">
    <source>
        <dbReference type="EMBL" id="SFW30274.1"/>
    </source>
</evidence>